<dbReference type="SMART" id="SM00360">
    <property type="entry name" value="RRM"/>
    <property type="match status" value="1"/>
</dbReference>
<dbReference type="GO" id="GO:0005654">
    <property type="term" value="C:nucleoplasm"/>
    <property type="evidence" value="ECO:0007669"/>
    <property type="project" value="UniProtKB-SubCell"/>
</dbReference>
<keyword evidence="8" id="KW-1185">Reference proteome</keyword>
<organism evidence="7 8">
    <name type="scientific">Paspalum notatum var. saurae</name>
    <dbReference type="NCBI Taxonomy" id="547442"/>
    <lineage>
        <taxon>Eukaryota</taxon>
        <taxon>Viridiplantae</taxon>
        <taxon>Streptophyta</taxon>
        <taxon>Embryophyta</taxon>
        <taxon>Tracheophyta</taxon>
        <taxon>Spermatophyta</taxon>
        <taxon>Magnoliopsida</taxon>
        <taxon>Liliopsida</taxon>
        <taxon>Poales</taxon>
        <taxon>Poaceae</taxon>
        <taxon>PACMAD clade</taxon>
        <taxon>Panicoideae</taxon>
        <taxon>Andropogonodae</taxon>
        <taxon>Paspaleae</taxon>
        <taxon>Paspalinae</taxon>
        <taxon>Paspalum</taxon>
    </lineage>
</organism>
<evidence type="ECO:0000259" key="6">
    <source>
        <dbReference type="PROSITE" id="PS50102"/>
    </source>
</evidence>
<protein>
    <recommendedName>
        <fullName evidence="6">RRM domain-containing protein</fullName>
    </recommendedName>
</protein>
<dbReference type="Pfam" id="PF00076">
    <property type="entry name" value="RRM_1"/>
    <property type="match status" value="1"/>
</dbReference>
<keyword evidence="2 4" id="KW-0694">RNA-binding</keyword>
<feature type="domain" description="RRM" evidence="6">
    <location>
        <begin position="77"/>
        <end position="140"/>
    </location>
</feature>
<dbReference type="EMBL" id="CP144748">
    <property type="protein sequence ID" value="WVZ67981.1"/>
    <property type="molecule type" value="Genomic_DNA"/>
</dbReference>
<dbReference type="PROSITE" id="PS50102">
    <property type="entry name" value="RRM"/>
    <property type="match status" value="1"/>
</dbReference>
<evidence type="ECO:0000313" key="8">
    <source>
        <dbReference type="Proteomes" id="UP001341281"/>
    </source>
</evidence>
<dbReference type="SUPFAM" id="SSF54928">
    <property type="entry name" value="RNA-binding domain, RBD"/>
    <property type="match status" value="1"/>
</dbReference>
<evidence type="ECO:0000256" key="3">
    <source>
        <dbReference type="ARBA" id="ARBA00023242"/>
    </source>
</evidence>
<name>A0AAQ3T7N7_PASNO</name>
<comment type="subcellular location">
    <subcellularLocation>
        <location evidence="1">Nucleus</location>
        <location evidence="1">Nucleoplasm</location>
    </subcellularLocation>
</comment>
<evidence type="ECO:0000256" key="4">
    <source>
        <dbReference type="PROSITE-ProRule" id="PRU00176"/>
    </source>
</evidence>
<dbReference type="PANTHER" id="PTHR13798">
    <property type="entry name" value="RNA BINDING MOTIF RBM PROTEIN -RELATED"/>
    <property type="match status" value="1"/>
</dbReference>
<sequence length="299" mass="33142">MPRRFTNLQANITARRLTLSRQRANSSRFRRRRRATSRRFRDLVVGDPLILGAAARGVLVSATRAQVLLRMARNPGNTVFIGNLDEKVSERVLYEILIQAGHLVDLYIPCEKESNHPKGYAFAEYESEETAEYAVRLFSGLVRINDITKLIYKFPCHVSQMAGQDKPSSNDNNPAMPKLNPIPSSNGNNPVTPKLNPIPLPKQTQFVCRSDMPVSHTAAYPVVNGKIAGYGLPRAPYPHGVHPHALSVGPVHNHGQVSNGIYDYSRQTFGPVLNVAYRGPVMNAFAHGAVNQTITHPSY</sequence>
<dbReference type="Gene3D" id="3.30.70.330">
    <property type="match status" value="1"/>
</dbReference>
<gene>
    <name evidence="7" type="ORF">U9M48_016980</name>
</gene>
<dbReference type="PANTHER" id="PTHR13798:SF9">
    <property type="entry name" value="RRM DOMAIN-CONTAINING PROTEIN"/>
    <property type="match status" value="1"/>
</dbReference>
<evidence type="ECO:0000256" key="5">
    <source>
        <dbReference type="SAM" id="MobiDB-lite"/>
    </source>
</evidence>
<dbReference type="AlphaFoldDB" id="A0AAQ3T7N7"/>
<feature type="compositionally biased region" description="Polar residues" evidence="5">
    <location>
        <begin position="182"/>
        <end position="191"/>
    </location>
</feature>
<evidence type="ECO:0000313" key="7">
    <source>
        <dbReference type="EMBL" id="WVZ67981.1"/>
    </source>
</evidence>
<feature type="region of interest" description="Disordered" evidence="5">
    <location>
        <begin position="162"/>
        <end position="194"/>
    </location>
</feature>
<keyword evidence="3" id="KW-0539">Nucleus</keyword>
<dbReference type="InterPro" id="IPR052285">
    <property type="entry name" value="NEXT_complex_subunit"/>
</dbReference>
<proteinExistence type="predicted"/>
<dbReference type="InterPro" id="IPR035979">
    <property type="entry name" value="RBD_domain_sf"/>
</dbReference>
<evidence type="ECO:0000256" key="2">
    <source>
        <dbReference type="ARBA" id="ARBA00022884"/>
    </source>
</evidence>
<evidence type="ECO:0000256" key="1">
    <source>
        <dbReference type="ARBA" id="ARBA00004642"/>
    </source>
</evidence>
<dbReference type="GO" id="GO:0003723">
    <property type="term" value="F:RNA binding"/>
    <property type="evidence" value="ECO:0007669"/>
    <property type="project" value="UniProtKB-UniRule"/>
</dbReference>
<dbReference type="InterPro" id="IPR012677">
    <property type="entry name" value="Nucleotide-bd_a/b_plait_sf"/>
</dbReference>
<reference evidence="7 8" key="1">
    <citation type="submission" date="2024-02" db="EMBL/GenBank/DDBJ databases">
        <title>High-quality chromosome-scale genome assembly of Pensacola bahiagrass (Paspalum notatum Flugge var. saurae).</title>
        <authorList>
            <person name="Vega J.M."/>
            <person name="Podio M."/>
            <person name="Orjuela J."/>
            <person name="Siena L.A."/>
            <person name="Pessino S.C."/>
            <person name="Combes M.C."/>
            <person name="Mariac C."/>
            <person name="Albertini E."/>
            <person name="Pupilli F."/>
            <person name="Ortiz J.P.A."/>
            <person name="Leblanc O."/>
        </authorList>
    </citation>
    <scope>NUCLEOTIDE SEQUENCE [LARGE SCALE GENOMIC DNA]</scope>
    <source>
        <strain evidence="7">R1</strain>
        <tissue evidence="7">Leaf</tissue>
    </source>
</reference>
<dbReference type="Proteomes" id="UP001341281">
    <property type="component" value="Chromosome 04"/>
</dbReference>
<accession>A0AAQ3T7N7</accession>
<dbReference type="InterPro" id="IPR000504">
    <property type="entry name" value="RRM_dom"/>
</dbReference>